<dbReference type="EMBL" id="HBKN01037225">
    <property type="protein sequence ID" value="CAE2324131.1"/>
    <property type="molecule type" value="Transcribed_RNA"/>
</dbReference>
<proteinExistence type="predicted"/>
<dbReference type="EMBL" id="HBKN01037114">
    <property type="protein sequence ID" value="CAE2323975.1"/>
    <property type="molecule type" value="Transcribed_RNA"/>
</dbReference>
<gene>
    <name evidence="1" type="ORF">GTHE00462_LOCUS29091</name>
    <name evidence="2" type="ORF">GTHE00462_LOCUS29187</name>
</gene>
<dbReference type="AlphaFoldDB" id="A0A6U6C1Z3"/>
<evidence type="ECO:0000313" key="2">
    <source>
        <dbReference type="EMBL" id="CAE2324131.1"/>
    </source>
</evidence>
<accession>A0A6U6C1Z3</accession>
<evidence type="ECO:0000313" key="1">
    <source>
        <dbReference type="EMBL" id="CAE2323975.1"/>
    </source>
</evidence>
<organism evidence="2">
    <name type="scientific">Guillardia theta</name>
    <name type="common">Cryptophyte</name>
    <name type="synonym">Cryptomonas phi</name>
    <dbReference type="NCBI Taxonomy" id="55529"/>
    <lineage>
        <taxon>Eukaryota</taxon>
        <taxon>Cryptophyceae</taxon>
        <taxon>Pyrenomonadales</taxon>
        <taxon>Geminigeraceae</taxon>
        <taxon>Guillardia</taxon>
    </lineage>
</organism>
<reference evidence="2" key="1">
    <citation type="submission" date="2021-01" db="EMBL/GenBank/DDBJ databases">
        <authorList>
            <person name="Corre E."/>
            <person name="Pelletier E."/>
            <person name="Niang G."/>
            <person name="Scheremetjew M."/>
            <person name="Finn R."/>
            <person name="Kale V."/>
            <person name="Holt S."/>
            <person name="Cochrane G."/>
            <person name="Meng A."/>
            <person name="Brown T."/>
            <person name="Cohen L."/>
        </authorList>
    </citation>
    <scope>NUCLEOTIDE SEQUENCE</scope>
    <source>
        <strain evidence="2">CCMP 2712</strain>
    </source>
</reference>
<sequence length="237" mass="26761">MKTMSLQRSIGVNSITIKKSRMCQEKKMPIFHTVESPCDSQRSAASTPEVVKDEDRVSIGCHETSAVRPGCTAHWRPDSCTHRVDSDELFPSLNGDDMSFGELQQLRYACSKLLTRTDEIDKDDLDDIRVVDVKKAGYYFKNRHMKSNFQNFSSKLVRNKACLDLKGLVAEDDEKMQDHVVAHISKELSVLRTGDVQKCNDSSIPMSKKFQDIDVAMDHSADIWKISCSLNVRVSPS</sequence>
<protein>
    <submittedName>
        <fullName evidence="2">Uncharacterized protein</fullName>
    </submittedName>
</protein>
<name>A0A6U6C1Z3_GUITH</name>